<dbReference type="PATRIC" id="fig|106634.4.peg.1734"/>
<keyword evidence="3" id="KW-1185">Reference proteome</keyword>
<accession>A0A0G3G979</accession>
<dbReference type="Proteomes" id="UP000064201">
    <property type="component" value="Chromosome"/>
</dbReference>
<dbReference type="AlphaFoldDB" id="A0A0G3G979"/>
<dbReference type="Pfam" id="PF14384">
    <property type="entry name" value="BrnA_antitoxin"/>
    <property type="match status" value="1"/>
</dbReference>
<dbReference type="STRING" id="106634.TVD_08475"/>
<dbReference type="InterPro" id="IPR025528">
    <property type="entry name" value="BrnA_antitoxin"/>
</dbReference>
<feature type="region of interest" description="Disordered" evidence="1">
    <location>
        <begin position="16"/>
        <end position="55"/>
    </location>
</feature>
<gene>
    <name evidence="2" type="ORF">TVD_08475</name>
</gene>
<evidence type="ECO:0000256" key="1">
    <source>
        <dbReference type="SAM" id="MobiDB-lite"/>
    </source>
</evidence>
<name>A0A0G3G979_9GAMM</name>
<organism evidence="2 3">
    <name type="scientific">Thioalkalivibrio versutus</name>
    <dbReference type="NCBI Taxonomy" id="106634"/>
    <lineage>
        <taxon>Bacteria</taxon>
        <taxon>Pseudomonadati</taxon>
        <taxon>Pseudomonadota</taxon>
        <taxon>Gammaproteobacteria</taxon>
        <taxon>Chromatiales</taxon>
        <taxon>Ectothiorhodospiraceae</taxon>
        <taxon>Thioalkalivibrio</taxon>
    </lineage>
</organism>
<reference evidence="2 3" key="1">
    <citation type="submission" date="2015-04" db="EMBL/GenBank/DDBJ databases">
        <title>Complete Sequence for the Genome of the Thioalkalivibrio versutus D301.</title>
        <authorList>
            <person name="Mu T."/>
            <person name="Zhou J."/>
            <person name="Xu X."/>
        </authorList>
    </citation>
    <scope>NUCLEOTIDE SEQUENCE [LARGE SCALE GENOMIC DNA]</scope>
    <source>
        <strain evidence="2 3">D301</strain>
    </source>
</reference>
<evidence type="ECO:0008006" key="4">
    <source>
        <dbReference type="Google" id="ProtNLM"/>
    </source>
</evidence>
<evidence type="ECO:0000313" key="3">
    <source>
        <dbReference type="Proteomes" id="UP000064201"/>
    </source>
</evidence>
<evidence type="ECO:0000313" key="2">
    <source>
        <dbReference type="EMBL" id="AKJ95391.1"/>
    </source>
</evidence>
<proteinExistence type="predicted"/>
<dbReference type="KEGG" id="tvr:TVD_08475"/>
<dbReference type="EMBL" id="CP011367">
    <property type="protein sequence ID" value="AKJ95391.1"/>
    <property type="molecule type" value="Genomic_DNA"/>
</dbReference>
<sequence length="100" mass="11415">MSRSLTLRNGRRVLLNNPEEETAIEAGIEADPETRAPDEEEARALRRPGRPPMDVTKERITIRLSPEVVEAFRATGKGWQTRMDGALKEWLREHHPTTKS</sequence>
<feature type="compositionally biased region" description="Acidic residues" evidence="1">
    <location>
        <begin position="18"/>
        <end position="31"/>
    </location>
</feature>
<protein>
    <recommendedName>
        <fullName evidence="4">BrnA antitoxin family protein</fullName>
    </recommendedName>
</protein>